<organism evidence="1 2">
    <name type="scientific">Olea europaea subsp. europaea</name>
    <dbReference type="NCBI Taxonomy" id="158383"/>
    <lineage>
        <taxon>Eukaryota</taxon>
        <taxon>Viridiplantae</taxon>
        <taxon>Streptophyta</taxon>
        <taxon>Embryophyta</taxon>
        <taxon>Tracheophyta</taxon>
        <taxon>Spermatophyta</taxon>
        <taxon>Magnoliopsida</taxon>
        <taxon>eudicotyledons</taxon>
        <taxon>Gunneridae</taxon>
        <taxon>Pentapetalae</taxon>
        <taxon>asterids</taxon>
        <taxon>lamiids</taxon>
        <taxon>Lamiales</taxon>
        <taxon>Oleaceae</taxon>
        <taxon>Oleeae</taxon>
        <taxon>Olea</taxon>
    </lineage>
</organism>
<comment type="caution">
    <text evidence="1">The sequence shown here is derived from an EMBL/GenBank/DDBJ whole genome shotgun (WGS) entry which is preliminary data.</text>
</comment>
<proteinExistence type="predicted"/>
<accession>A0A8S0Q2B0</accession>
<gene>
    <name evidence="1" type="ORF">OLEA9_A058394</name>
</gene>
<evidence type="ECO:0000313" key="2">
    <source>
        <dbReference type="Proteomes" id="UP000594638"/>
    </source>
</evidence>
<dbReference type="Gramene" id="OE9A058394T1">
    <property type="protein sequence ID" value="OE9A058394C1"/>
    <property type="gene ID" value="OE9A058394"/>
</dbReference>
<name>A0A8S0Q2B0_OLEEU</name>
<evidence type="ECO:0000313" key="1">
    <source>
        <dbReference type="EMBL" id="CAA2961000.1"/>
    </source>
</evidence>
<dbReference type="OrthoDB" id="7537227at2759"/>
<keyword evidence="2" id="KW-1185">Reference proteome</keyword>
<dbReference type="AlphaFoldDB" id="A0A8S0Q2B0"/>
<dbReference type="Proteomes" id="UP000594638">
    <property type="component" value="Unassembled WGS sequence"/>
</dbReference>
<protein>
    <submittedName>
        <fullName evidence="1">U-box domain-containing 11</fullName>
    </submittedName>
</protein>
<dbReference type="EMBL" id="CACTIH010000480">
    <property type="protein sequence ID" value="CAA2961000.1"/>
    <property type="molecule type" value="Genomic_DNA"/>
</dbReference>
<reference evidence="1 2" key="1">
    <citation type="submission" date="2019-12" db="EMBL/GenBank/DDBJ databases">
        <authorList>
            <person name="Alioto T."/>
            <person name="Alioto T."/>
            <person name="Gomez Garrido J."/>
        </authorList>
    </citation>
    <scope>NUCLEOTIDE SEQUENCE [LARGE SCALE GENOMIC DNA]</scope>
</reference>
<sequence>TKENSISVKLNLVLCGGEEVAKSACGKMEERVLDGVIDVSRNGSEKGKNKAMELLKIVNARNARLESLSL</sequence>
<feature type="non-terminal residue" evidence="1">
    <location>
        <position position="1"/>
    </location>
</feature>